<keyword evidence="3" id="KW-0349">Heme</keyword>
<dbReference type="SUPFAM" id="SSF47571">
    <property type="entry name" value="Cloroperoxidase"/>
    <property type="match status" value="1"/>
</dbReference>
<evidence type="ECO:0000256" key="7">
    <source>
        <dbReference type="ARBA" id="ARBA00025795"/>
    </source>
</evidence>
<evidence type="ECO:0000256" key="8">
    <source>
        <dbReference type="SAM" id="Phobius"/>
    </source>
</evidence>
<keyword evidence="2 10" id="KW-0575">Peroxidase</keyword>
<evidence type="ECO:0000259" key="9">
    <source>
        <dbReference type="PROSITE" id="PS51405"/>
    </source>
</evidence>
<reference evidence="10" key="1">
    <citation type="journal article" date="2014" name="PLoS ONE">
        <title>Widespread occurrence of expressed fungal secretory peroxidases in forest soils.</title>
        <authorList>
            <person name="Kellner H."/>
            <person name="Luis P."/>
            <person name="Pecyna M.J."/>
            <person name="Barbi F."/>
            <person name="Kapturska D."/>
            <person name="Kruger D."/>
            <person name="Zak D.R."/>
            <person name="Marmeisse R."/>
            <person name="Vandenbol M."/>
            <person name="Hofrichter M."/>
        </authorList>
    </citation>
    <scope>NUCLEOTIDE SEQUENCE</scope>
</reference>
<keyword evidence="8" id="KW-0472">Membrane</keyword>
<proteinExistence type="evidence at transcript level"/>
<dbReference type="PANTHER" id="PTHR33577">
    <property type="entry name" value="STERIGMATOCYSTIN BIOSYNTHESIS PEROXIDASE STCC-RELATED"/>
    <property type="match status" value="1"/>
</dbReference>
<evidence type="ECO:0000256" key="5">
    <source>
        <dbReference type="ARBA" id="ARBA00023002"/>
    </source>
</evidence>
<keyword evidence="6" id="KW-0408">Iron</keyword>
<dbReference type="EMBL" id="JQ654294">
    <property type="protein sequence ID" value="AFY06754.1"/>
    <property type="molecule type" value="mRNA"/>
</dbReference>
<evidence type="ECO:0000256" key="6">
    <source>
        <dbReference type="ARBA" id="ARBA00023004"/>
    </source>
</evidence>
<evidence type="ECO:0000313" key="10">
    <source>
        <dbReference type="EMBL" id="AFY06754.1"/>
    </source>
</evidence>
<dbReference type="GO" id="GO:0046872">
    <property type="term" value="F:metal ion binding"/>
    <property type="evidence" value="ECO:0007669"/>
    <property type="project" value="UniProtKB-KW"/>
</dbReference>
<dbReference type="Gene3D" id="1.10.489.10">
    <property type="entry name" value="Chloroperoxidase-like"/>
    <property type="match status" value="1"/>
</dbReference>
<feature type="domain" description="Heme haloperoxidase family profile" evidence="9">
    <location>
        <begin position="1"/>
        <end position="68"/>
    </location>
</feature>
<dbReference type="EC" id="1.11.2.1" evidence="10"/>
<feature type="non-terminal residue" evidence="10">
    <location>
        <position position="1"/>
    </location>
</feature>
<keyword evidence="4" id="KW-0479">Metal-binding</keyword>
<accession>A0A023H2P3</accession>
<comment type="cofactor">
    <cofactor evidence="1">
        <name>heme b</name>
        <dbReference type="ChEBI" id="CHEBI:60344"/>
    </cofactor>
</comment>
<comment type="similarity">
    <text evidence="7">Belongs to the chloroperoxidase family.</text>
</comment>
<dbReference type="AlphaFoldDB" id="A0A023H2P3"/>
<sequence>NAMANHGYIPRDGSNISYFTLVRGLKKCYGLTTPLALFLAAGGFFLIKKFTPTNLFDFGKHGGIEHDA</sequence>
<dbReference type="GO" id="GO:0004601">
    <property type="term" value="F:peroxidase activity"/>
    <property type="evidence" value="ECO:0007669"/>
    <property type="project" value="UniProtKB-KW"/>
</dbReference>
<evidence type="ECO:0000256" key="3">
    <source>
        <dbReference type="ARBA" id="ARBA00022617"/>
    </source>
</evidence>
<dbReference type="Pfam" id="PF01328">
    <property type="entry name" value="Peroxidase_2"/>
    <property type="match status" value="1"/>
</dbReference>
<evidence type="ECO:0000256" key="2">
    <source>
        <dbReference type="ARBA" id="ARBA00022559"/>
    </source>
</evidence>
<dbReference type="PANTHER" id="PTHR33577:SF9">
    <property type="entry name" value="PEROXIDASE STCC"/>
    <property type="match status" value="1"/>
</dbReference>
<keyword evidence="8" id="KW-0812">Transmembrane</keyword>
<feature type="non-terminal residue" evidence="10">
    <location>
        <position position="68"/>
    </location>
</feature>
<dbReference type="PROSITE" id="PS51405">
    <property type="entry name" value="HEME_HALOPEROXIDASE"/>
    <property type="match status" value="1"/>
</dbReference>
<keyword evidence="5 10" id="KW-0560">Oxidoreductase</keyword>
<name>A0A023H2P3_9FUNG</name>
<evidence type="ECO:0000256" key="4">
    <source>
        <dbReference type="ARBA" id="ARBA00022723"/>
    </source>
</evidence>
<protein>
    <submittedName>
        <fullName evidence="10">Aromatic/unspecific peroxygenase</fullName>
        <ecNumber evidence="10">1.11.2.1</ecNumber>
    </submittedName>
</protein>
<dbReference type="InterPro" id="IPR036851">
    <property type="entry name" value="Chloroperoxidase-like_sf"/>
</dbReference>
<dbReference type="InterPro" id="IPR000028">
    <property type="entry name" value="Chloroperoxidase"/>
</dbReference>
<evidence type="ECO:0000256" key="1">
    <source>
        <dbReference type="ARBA" id="ARBA00001970"/>
    </source>
</evidence>
<keyword evidence="8" id="KW-1133">Transmembrane helix</keyword>
<organism evidence="10">
    <name type="scientific">uncultured fungus</name>
    <dbReference type="NCBI Taxonomy" id="175245"/>
    <lineage>
        <taxon>Eukaryota</taxon>
        <taxon>Fungi</taxon>
        <taxon>environmental samples</taxon>
    </lineage>
</organism>
<feature type="transmembrane region" description="Helical" evidence="8">
    <location>
        <begin position="28"/>
        <end position="47"/>
    </location>
</feature>